<dbReference type="PANTHER" id="PTHR11455:SF9">
    <property type="entry name" value="CRYPTOCHROME CIRCADIAN CLOCK 5 ISOFORM X1"/>
    <property type="match status" value="1"/>
</dbReference>
<feature type="site" description="Electron transfer via tryptophanyl radical" evidence="9">
    <location>
        <position position="362"/>
    </location>
</feature>
<dbReference type="GO" id="GO:0009416">
    <property type="term" value="P:response to light stimulus"/>
    <property type="evidence" value="ECO:0007669"/>
    <property type="project" value="TreeGrafter"/>
</dbReference>
<dbReference type="InterPro" id="IPR036134">
    <property type="entry name" value="Crypto/Photolyase_FAD-like_sf"/>
</dbReference>
<evidence type="ECO:0000256" key="4">
    <source>
        <dbReference type="ARBA" id="ARBA00022630"/>
    </source>
</evidence>
<keyword evidence="12" id="KW-0456">Lyase</keyword>
<dbReference type="AlphaFoldDB" id="A0A2T4Z5L5"/>
<comment type="cofactor">
    <cofactor evidence="1">
        <name>(6R)-5,10-methylene-5,6,7,8-tetrahydrofolate</name>
        <dbReference type="ChEBI" id="CHEBI:15636"/>
    </cofactor>
</comment>
<comment type="caution">
    <text evidence="12">The sequence shown here is derived from an EMBL/GenBank/DDBJ whole genome shotgun (WGS) entry which is preliminary data.</text>
</comment>
<dbReference type="PRINTS" id="PR00147">
    <property type="entry name" value="DNAPHOTLYASE"/>
</dbReference>
<comment type="similarity">
    <text evidence="10">Belongs to the DNA photolyase family.</text>
</comment>
<evidence type="ECO:0000313" key="12">
    <source>
        <dbReference type="EMBL" id="PTM57184.1"/>
    </source>
</evidence>
<evidence type="ECO:0000256" key="9">
    <source>
        <dbReference type="PIRSR" id="PIRSR602081-2"/>
    </source>
</evidence>
<organism evidence="12 13">
    <name type="scientific">Phreatobacter oligotrophus</name>
    <dbReference type="NCBI Taxonomy" id="1122261"/>
    <lineage>
        <taxon>Bacteria</taxon>
        <taxon>Pseudomonadati</taxon>
        <taxon>Pseudomonadota</taxon>
        <taxon>Alphaproteobacteria</taxon>
        <taxon>Hyphomicrobiales</taxon>
        <taxon>Phreatobacteraceae</taxon>
        <taxon>Phreatobacter</taxon>
    </lineage>
</organism>
<dbReference type="Gene3D" id="1.10.579.10">
    <property type="entry name" value="DNA Cyclobutane Dipyrimidine Photolyase, subunit A, domain 3"/>
    <property type="match status" value="1"/>
</dbReference>
<evidence type="ECO:0000259" key="11">
    <source>
        <dbReference type="PROSITE" id="PS51645"/>
    </source>
</evidence>
<protein>
    <recommendedName>
        <fullName evidence="3">Deoxyribodipyrimidine photo-lyase</fullName>
        <ecNumber evidence="2">4.1.99.3</ecNumber>
    </recommendedName>
</protein>
<gene>
    <name evidence="12" type="ORF">C8P69_104234</name>
</gene>
<evidence type="ECO:0000256" key="2">
    <source>
        <dbReference type="ARBA" id="ARBA00013149"/>
    </source>
</evidence>
<evidence type="ECO:0000256" key="3">
    <source>
        <dbReference type="ARBA" id="ARBA00014046"/>
    </source>
</evidence>
<dbReference type="GO" id="GO:0000719">
    <property type="term" value="P:photoreactive repair"/>
    <property type="evidence" value="ECO:0007669"/>
    <property type="project" value="UniProtKB-ARBA"/>
</dbReference>
<dbReference type="Gene3D" id="3.40.50.620">
    <property type="entry name" value="HUPs"/>
    <property type="match status" value="1"/>
</dbReference>
<evidence type="ECO:0000256" key="7">
    <source>
        <dbReference type="ARBA" id="ARBA00033999"/>
    </source>
</evidence>
<dbReference type="RefSeq" id="WP_108177006.1">
    <property type="nucleotide sequence ID" value="NZ_PZZL01000004.1"/>
</dbReference>
<dbReference type="Proteomes" id="UP000241808">
    <property type="component" value="Unassembled WGS sequence"/>
</dbReference>
<dbReference type="OrthoDB" id="9772484at2"/>
<feature type="binding site" evidence="8">
    <location>
        <begin position="375"/>
        <end position="377"/>
    </location>
    <ligand>
        <name>FAD</name>
        <dbReference type="ChEBI" id="CHEBI:57692"/>
    </ligand>
</feature>
<dbReference type="PROSITE" id="PS51645">
    <property type="entry name" value="PHR_CRY_ALPHA_BETA"/>
    <property type="match status" value="1"/>
</dbReference>
<dbReference type="Pfam" id="PF00875">
    <property type="entry name" value="DNA_photolyase"/>
    <property type="match status" value="1"/>
</dbReference>
<dbReference type="Pfam" id="PF03441">
    <property type="entry name" value="FAD_binding_7"/>
    <property type="match status" value="1"/>
</dbReference>
<evidence type="ECO:0000256" key="1">
    <source>
        <dbReference type="ARBA" id="ARBA00001932"/>
    </source>
</evidence>
<feature type="binding site" evidence="8">
    <location>
        <begin position="239"/>
        <end position="243"/>
    </location>
    <ligand>
        <name>FAD</name>
        <dbReference type="ChEBI" id="CHEBI:57692"/>
    </ligand>
</feature>
<evidence type="ECO:0000313" key="13">
    <source>
        <dbReference type="Proteomes" id="UP000241808"/>
    </source>
</evidence>
<dbReference type="InterPro" id="IPR005101">
    <property type="entry name" value="Cryptochr/Photolyase_FAD-bd"/>
</dbReference>
<dbReference type="InterPro" id="IPR002081">
    <property type="entry name" value="Cryptochrome/DNA_photolyase_1"/>
</dbReference>
<evidence type="ECO:0000256" key="6">
    <source>
        <dbReference type="ARBA" id="ARBA00022991"/>
    </source>
</evidence>
<sequence length="482" mass="53242">MPQAPVIVWFRDDLRLSDNPALSKAAASGGPVICLYIREETGTGQRAMGAAAAWWLAQSLRALGADLERLGQRLILRSGKAAEVLASVIAETGAGSVVWNRRYDAGGIATDKAIKSDLAARGITAESFGANLLREPWEVKSAVGEPMKVFTPFWRAHQRLGHIRAPLRVPTALPAFAGPVASETVEEWGLEPTRPNWAAGFTDHWTPGEAGAQARLKAFLAGSLDGYADGRDRPDRASTSRLSPHLRFGEISPVQIWHRTHMVAGMEPGRDVSKFLAEVGWREFAYHLLFHFPHLPEANYQHRFDAFPWRADAPALKAWQKGLTGYPIVDAGLRELWHTGWMHNRVRMIVASFLVKHLLIDWRAGEAWFWDTLVDADVANNPASWQWVAGSGADAAPYFRIFNPMLQGEKFDPKGDYVRRWVPELAGLPAKAIHTPWEAPLAILHKAGVRLGETYPRPIVDHDAARARALAAFATIREPSAA</sequence>
<reference evidence="12 13" key="1">
    <citation type="submission" date="2018-04" db="EMBL/GenBank/DDBJ databases">
        <title>Genomic Encyclopedia of Archaeal and Bacterial Type Strains, Phase II (KMG-II): from individual species to whole genera.</title>
        <authorList>
            <person name="Goeker M."/>
        </authorList>
    </citation>
    <scope>NUCLEOTIDE SEQUENCE [LARGE SCALE GENOMIC DNA]</scope>
    <source>
        <strain evidence="12 13">DSM 25521</strain>
    </source>
</reference>
<keyword evidence="4 8" id="KW-0285">Flavoprotein</keyword>
<dbReference type="GO" id="GO:0071949">
    <property type="term" value="F:FAD binding"/>
    <property type="evidence" value="ECO:0007669"/>
    <property type="project" value="TreeGrafter"/>
</dbReference>
<proteinExistence type="inferred from homology"/>
<comment type="cofactor">
    <cofactor evidence="8">
        <name>FAD</name>
        <dbReference type="ChEBI" id="CHEBI:57692"/>
    </cofactor>
    <text evidence="8">Binds 1 FAD per subunit.</text>
</comment>
<dbReference type="InterPro" id="IPR006050">
    <property type="entry name" value="DNA_photolyase_N"/>
</dbReference>
<feature type="site" description="Electron transfer via tryptophanyl radical" evidence="9">
    <location>
        <position position="309"/>
    </location>
</feature>
<dbReference type="InterPro" id="IPR036155">
    <property type="entry name" value="Crypto/Photolyase_N_sf"/>
</dbReference>
<keyword evidence="5 8" id="KW-0274">FAD</keyword>
<comment type="catalytic activity">
    <reaction evidence="7">
        <text>cyclobutadipyrimidine (in DNA) = 2 pyrimidine residues (in DNA).</text>
        <dbReference type="EC" id="4.1.99.3"/>
    </reaction>
</comment>
<dbReference type="InterPro" id="IPR018394">
    <property type="entry name" value="DNA_photolyase_1_CS_C"/>
</dbReference>
<accession>A0A2T4Z5L5</accession>
<feature type="binding site" evidence="8">
    <location>
        <position position="275"/>
    </location>
    <ligand>
        <name>FAD</name>
        <dbReference type="ChEBI" id="CHEBI:57692"/>
    </ligand>
</feature>
<dbReference type="PANTHER" id="PTHR11455">
    <property type="entry name" value="CRYPTOCHROME"/>
    <property type="match status" value="1"/>
</dbReference>
<dbReference type="EMBL" id="PZZL01000004">
    <property type="protein sequence ID" value="PTM57184.1"/>
    <property type="molecule type" value="Genomic_DNA"/>
</dbReference>
<keyword evidence="13" id="KW-1185">Reference proteome</keyword>
<feature type="site" description="Electron transfer via tryptophanyl radical" evidence="9">
    <location>
        <position position="385"/>
    </location>
</feature>
<evidence type="ECO:0000256" key="10">
    <source>
        <dbReference type="RuleBase" id="RU004182"/>
    </source>
</evidence>
<dbReference type="PROSITE" id="PS00691">
    <property type="entry name" value="DNA_PHOTOLYASES_1_2"/>
    <property type="match status" value="1"/>
</dbReference>
<dbReference type="InterPro" id="IPR014729">
    <property type="entry name" value="Rossmann-like_a/b/a_fold"/>
</dbReference>
<dbReference type="SUPFAM" id="SSF52425">
    <property type="entry name" value="Cryptochrome/photolyase, N-terminal domain"/>
    <property type="match status" value="1"/>
</dbReference>
<dbReference type="FunFam" id="1.10.579.10:FF:000003">
    <property type="entry name" value="Deoxyribodipyrimidine photo-lyase"/>
    <property type="match status" value="1"/>
</dbReference>
<feature type="domain" description="Photolyase/cryptochrome alpha/beta" evidence="11">
    <location>
        <begin position="4"/>
        <end position="133"/>
    </location>
</feature>
<dbReference type="GO" id="GO:0003904">
    <property type="term" value="F:deoxyribodipyrimidine photo-lyase activity"/>
    <property type="evidence" value="ECO:0007669"/>
    <property type="project" value="UniProtKB-EC"/>
</dbReference>
<evidence type="ECO:0000256" key="5">
    <source>
        <dbReference type="ARBA" id="ARBA00022827"/>
    </source>
</evidence>
<evidence type="ECO:0000256" key="8">
    <source>
        <dbReference type="PIRSR" id="PIRSR602081-1"/>
    </source>
</evidence>
<name>A0A2T4Z5L5_9HYPH</name>
<dbReference type="Gene3D" id="1.25.40.80">
    <property type="match status" value="1"/>
</dbReference>
<dbReference type="GO" id="GO:0003677">
    <property type="term" value="F:DNA binding"/>
    <property type="evidence" value="ECO:0007669"/>
    <property type="project" value="TreeGrafter"/>
</dbReference>
<keyword evidence="6 10" id="KW-0157">Chromophore</keyword>
<feature type="binding site" evidence="8">
    <location>
        <position position="227"/>
    </location>
    <ligand>
        <name>FAD</name>
        <dbReference type="ChEBI" id="CHEBI:57692"/>
    </ligand>
</feature>
<dbReference type="SUPFAM" id="SSF48173">
    <property type="entry name" value="Cryptochrome/photolyase FAD-binding domain"/>
    <property type="match status" value="1"/>
</dbReference>
<dbReference type="EC" id="4.1.99.3" evidence="2"/>